<name>A0ABT5KWI8_9BURK</name>
<sequence length="119" mass="13479">MSSIVLDIDHRLDTFVLTISDQLSLVIQASRQIAMNAAVRARYERDAVDPKKQFPGSMNMALEELKEEAGYQAKRDQLMPHLDAALPVVLSNVQVFQHDPFHLPAPKPGLERHYLWNCA</sequence>
<reference evidence="1 2" key="1">
    <citation type="submission" date="2022-10" db="EMBL/GenBank/DDBJ databases">
        <title>paucibacter sp. hw8 Genome sequencing.</title>
        <authorList>
            <person name="Park S."/>
        </authorList>
    </citation>
    <scope>NUCLEOTIDE SEQUENCE [LARGE SCALE GENOMIC DNA]</scope>
    <source>
        <strain evidence="2">hw8</strain>
    </source>
</reference>
<evidence type="ECO:0000313" key="1">
    <source>
        <dbReference type="EMBL" id="MDC8787305.1"/>
    </source>
</evidence>
<dbReference type="EMBL" id="JAQQXS010000035">
    <property type="protein sequence ID" value="MDC8787305.1"/>
    <property type="molecule type" value="Genomic_DNA"/>
</dbReference>
<accession>A0ABT5KWI8</accession>
<proteinExistence type="predicted"/>
<gene>
    <name evidence="1" type="ORF">PRZ01_19140</name>
</gene>
<comment type="caution">
    <text evidence="1">The sequence shown here is derived from an EMBL/GenBank/DDBJ whole genome shotgun (WGS) entry which is preliminary data.</text>
</comment>
<feature type="non-terminal residue" evidence="1">
    <location>
        <position position="119"/>
    </location>
</feature>
<dbReference type="Proteomes" id="UP001219862">
    <property type="component" value="Unassembled WGS sequence"/>
</dbReference>
<keyword evidence="2" id="KW-1185">Reference proteome</keyword>
<protein>
    <submittedName>
        <fullName evidence="1">Uncharacterized protein</fullName>
    </submittedName>
</protein>
<evidence type="ECO:0000313" key="2">
    <source>
        <dbReference type="Proteomes" id="UP001219862"/>
    </source>
</evidence>
<dbReference type="RefSeq" id="WP_273598444.1">
    <property type="nucleotide sequence ID" value="NZ_JAQQXS010000035.1"/>
</dbReference>
<organism evidence="1 2">
    <name type="scientific">Roseateles koreensis</name>
    <dbReference type="NCBI Taxonomy" id="2987526"/>
    <lineage>
        <taxon>Bacteria</taxon>
        <taxon>Pseudomonadati</taxon>
        <taxon>Pseudomonadota</taxon>
        <taxon>Betaproteobacteria</taxon>
        <taxon>Burkholderiales</taxon>
        <taxon>Sphaerotilaceae</taxon>
        <taxon>Roseateles</taxon>
    </lineage>
</organism>